<dbReference type="InterPro" id="IPR027373">
    <property type="entry name" value="RHH_dom"/>
</dbReference>
<organism evidence="3 4">
    <name type="scientific">Cupriavidus neocaledonicus</name>
    <dbReference type="NCBI Taxonomy" id="1040979"/>
    <lineage>
        <taxon>Bacteria</taxon>
        <taxon>Pseudomonadati</taxon>
        <taxon>Pseudomonadota</taxon>
        <taxon>Betaproteobacteria</taxon>
        <taxon>Burkholderiales</taxon>
        <taxon>Burkholderiaceae</taxon>
        <taxon>Cupriavidus</taxon>
    </lineage>
</organism>
<dbReference type="EMBL" id="LT984806">
    <property type="protein sequence ID" value="SPD45440.1"/>
    <property type="molecule type" value="Genomic_DNA"/>
</dbReference>
<dbReference type="Proteomes" id="UP000256710">
    <property type="component" value="Unassembled WGS sequence"/>
</dbReference>
<evidence type="ECO:0000313" key="3">
    <source>
        <dbReference type="EMBL" id="SPD45440.1"/>
    </source>
</evidence>
<dbReference type="Proteomes" id="UP000255168">
    <property type="component" value="Chromosome I"/>
</dbReference>
<evidence type="ECO:0000259" key="1">
    <source>
        <dbReference type="Pfam" id="PF13467"/>
    </source>
</evidence>
<gene>
    <name evidence="2" type="ORF">CBM2605_A60109</name>
    <name evidence="3" type="ORF">CBM2607_10377</name>
</gene>
<proteinExistence type="predicted"/>
<evidence type="ECO:0000313" key="5">
    <source>
        <dbReference type="Proteomes" id="UP000256710"/>
    </source>
</evidence>
<dbReference type="Pfam" id="PF13467">
    <property type="entry name" value="RHH_4"/>
    <property type="match status" value="1"/>
</dbReference>
<evidence type="ECO:0000313" key="2">
    <source>
        <dbReference type="EMBL" id="SOZ36865.1"/>
    </source>
</evidence>
<sequence length="157" mass="17563">MLSARGAARVMHGLPRPAMQPSLPAAPPAREPLMCEIFIRANPASYQSQSRSLRLHGAATSIRLESLFWEVLEELAQRDGMTVNQLITRLHDELTEHRGSEAVAGNFSSFLRVCCLRYLMLQGEGRIPADRDVPIRSLDARAVLDNLPESWVEPRPH</sequence>
<accession>A0A375H5M5</accession>
<keyword evidence="5" id="KW-1185">Reference proteome</keyword>
<protein>
    <recommendedName>
        <fullName evidence="1">Ribbon-helix-helix domain-containing protein</fullName>
    </recommendedName>
</protein>
<dbReference type="AlphaFoldDB" id="A0A375H5M5"/>
<dbReference type="InterPro" id="IPR038268">
    <property type="entry name" value="RHH_sf"/>
</dbReference>
<dbReference type="Gene3D" id="1.10.3990.20">
    <property type="entry name" value="protein bp1543"/>
    <property type="match status" value="1"/>
</dbReference>
<dbReference type="EMBL" id="OFTC01000028">
    <property type="protein sequence ID" value="SOZ36865.1"/>
    <property type="molecule type" value="Genomic_DNA"/>
</dbReference>
<feature type="domain" description="Ribbon-helix-helix" evidence="1">
    <location>
        <begin position="49"/>
        <end position="119"/>
    </location>
</feature>
<reference evidence="4 5" key="1">
    <citation type="submission" date="2018-01" db="EMBL/GenBank/DDBJ databases">
        <authorList>
            <person name="Clerissi C."/>
        </authorList>
    </citation>
    <scope>NUCLEOTIDE SEQUENCE [LARGE SCALE GENOMIC DNA]</scope>
    <source>
        <strain evidence="2">Cupriavidus taiwanensis STM 6082</strain>
        <strain evidence="3">Cupriavidus taiwanensis STM 6160</strain>
    </source>
</reference>
<evidence type="ECO:0000313" key="4">
    <source>
        <dbReference type="Proteomes" id="UP000255168"/>
    </source>
</evidence>
<name>A0A375H5M5_9BURK</name>